<sequence length="111" mass="12317">MCFVTKLIFTNRRYWTLAYDNLGNDLVMIVPRPSTRISVSDSLWLLVEGLLTPLTYHSLHDCASGEVYRLTETGPGEEVIEVMSPPGLSSCIVIVIESEPVLAGLRFCDPS</sequence>
<organism evidence="1 2">
    <name type="scientific">Eumeta variegata</name>
    <name type="common">Bagworm moth</name>
    <name type="synonym">Eumeta japonica</name>
    <dbReference type="NCBI Taxonomy" id="151549"/>
    <lineage>
        <taxon>Eukaryota</taxon>
        <taxon>Metazoa</taxon>
        <taxon>Ecdysozoa</taxon>
        <taxon>Arthropoda</taxon>
        <taxon>Hexapoda</taxon>
        <taxon>Insecta</taxon>
        <taxon>Pterygota</taxon>
        <taxon>Neoptera</taxon>
        <taxon>Endopterygota</taxon>
        <taxon>Lepidoptera</taxon>
        <taxon>Glossata</taxon>
        <taxon>Ditrysia</taxon>
        <taxon>Tineoidea</taxon>
        <taxon>Psychidae</taxon>
        <taxon>Oiketicinae</taxon>
        <taxon>Eumeta</taxon>
    </lineage>
</organism>
<proteinExistence type="predicted"/>
<gene>
    <name evidence="1" type="ORF">EVAR_79109_1</name>
</gene>
<dbReference type="AlphaFoldDB" id="A0A4C1X1D8"/>
<dbReference type="Proteomes" id="UP000299102">
    <property type="component" value="Unassembled WGS sequence"/>
</dbReference>
<evidence type="ECO:0000313" key="1">
    <source>
        <dbReference type="EMBL" id="GBP56973.1"/>
    </source>
</evidence>
<dbReference type="EMBL" id="BGZK01000705">
    <property type="protein sequence ID" value="GBP56973.1"/>
    <property type="molecule type" value="Genomic_DNA"/>
</dbReference>
<comment type="caution">
    <text evidence="1">The sequence shown here is derived from an EMBL/GenBank/DDBJ whole genome shotgun (WGS) entry which is preliminary data.</text>
</comment>
<keyword evidence="2" id="KW-1185">Reference proteome</keyword>
<accession>A0A4C1X1D8</accession>
<evidence type="ECO:0000313" key="2">
    <source>
        <dbReference type="Proteomes" id="UP000299102"/>
    </source>
</evidence>
<reference evidence="1 2" key="1">
    <citation type="journal article" date="2019" name="Commun. Biol.">
        <title>The bagworm genome reveals a unique fibroin gene that provides high tensile strength.</title>
        <authorList>
            <person name="Kono N."/>
            <person name="Nakamura H."/>
            <person name="Ohtoshi R."/>
            <person name="Tomita M."/>
            <person name="Numata K."/>
            <person name="Arakawa K."/>
        </authorList>
    </citation>
    <scope>NUCLEOTIDE SEQUENCE [LARGE SCALE GENOMIC DNA]</scope>
</reference>
<protein>
    <submittedName>
        <fullName evidence="1">Uncharacterized protein</fullName>
    </submittedName>
</protein>
<name>A0A4C1X1D8_EUMVA</name>